<comment type="caution">
    <text evidence="2">The sequence shown here is derived from an EMBL/GenBank/DDBJ whole genome shotgun (WGS) entry which is preliminary data.</text>
</comment>
<protein>
    <submittedName>
        <fullName evidence="2">Uncharacterized protein</fullName>
    </submittedName>
</protein>
<evidence type="ECO:0000313" key="3">
    <source>
        <dbReference type="Proteomes" id="UP001159405"/>
    </source>
</evidence>
<keyword evidence="3" id="KW-1185">Reference proteome</keyword>
<dbReference type="InterPro" id="IPR050951">
    <property type="entry name" value="Retrovirus_Pol_polyprotein"/>
</dbReference>
<dbReference type="PANTHER" id="PTHR37984:SF9">
    <property type="entry name" value="INTEGRASE CATALYTIC DOMAIN-CONTAINING PROTEIN"/>
    <property type="match status" value="1"/>
</dbReference>
<evidence type="ECO:0000256" key="1">
    <source>
        <dbReference type="SAM" id="MobiDB-lite"/>
    </source>
</evidence>
<evidence type="ECO:0000313" key="2">
    <source>
        <dbReference type="EMBL" id="CAH3173613.1"/>
    </source>
</evidence>
<accession>A0ABN8R2L2</accession>
<dbReference type="Proteomes" id="UP001159405">
    <property type="component" value="Unassembled WGS sequence"/>
</dbReference>
<sequence length="251" mass="28596">MMRPVSMAKLESIKSAISSDPQLSHVLDYTVNVIPPTLQPLTERAWKKIGADLCDHQGKQFLVVINYYLRFPEIAFTSITTSDAILKQHDPFLALMSYLATPHTFTGVRPCQLMMGREIRALLPTLESNLKPVPPNHEAAAKKDEQSKTAYRQDFDTRHGVRPLSNLQPGDSVHVKLDLPKGWKTPGKVIRRSPTPRSYVIQTPFRVVRRNRRHLRKVSSPNGLEMSDEHDVDLEPTSQAKNVRKLWVLEY</sequence>
<feature type="region of interest" description="Disordered" evidence="1">
    <location>
        <begin position="128"/>
        <end position="148"/>
    </location>
</feature>
<gene>
    <name evidence="2" type="ORF">PLOB_00014277</name>
</gene>
<feature type="compositionally biased region" description="Basic and acidic residues" evidence="1">
    <location>
        <begin position="139"/>
        <end position="148"/>
    </location>
</feature>
<name>A0ABN8R2L2_9CNID</name>
<proteinExistence type="predicted"/>
<dbReference type="EMBL" id="CALNXK010000183">
    <property type="protein sequence ID" value="CAH3173613.1"/>
    <property type="molecule type" value="Genomic_DNA"/>
</dbReference>
<dbReference type="PANTHER" id="PTHR37984">
    <property type="entry name" value="PROTEIN CBG26694"/>
    <property type="match status" value="1"/>
</dbReference>
<organism evidence="2 3">
    <name type="scientific">Porites lobata</name>
    <dbReference type="NCBI Taxonomy" id="104759"/>
    <lineage>
        <taxon>Eukaryota</taxon>
        <taxon>Metazoa</taxon>
        <taxon>Cnidaria</taxon>
        <taxon>Anthozoa</taxon>
        <taxon>Hexacorallia</taxon>
        <taxon>Scleractinia</taxon>
        <taxon>Fungiina</taxon>
        <taxon>Poritidae</taxon>
        <taxon>Porites</taxon>
    </lineage>
</organism>
<reference evidence="2 3" key="1">
    <citation type="submission" date="2022-05" db="EMBL/GenBank/DDBJ databases">
        <authorList>
            <consortium name="Genoscope - CEA"/>
            <person name="William W."/>
        </authorList>
    </citation>
    <scope>NUCLEOTIDE SEQUENCE [LARGE SCALE GENOMIC DNA]</scope>
</reference>